<proteinExistence type="predicted"/>
<protein>
    <submittedName>
        <fullName evidence="2">Uncharacterized protein</fullName>
    </submittedName>
</protein>
<evidence type="ECO:0000256" key="1">
    <source>
        <dbReference type="SAM" id="Phobius"/>
    </source>
</evidence>
<evidence type="ECO:0000313" key="2">
    <source>
        <dbReference type="EMBL" id="JAR90796.1"/>
    </source>
</evidence>
<name>A0A147BJ53_IXORI</name>
<keyword evidence="1" id="KW-0812">Transmembrane</keyword>
<sequence length="93" mass="10604">MCLVCLLLSAVVAHPFMCVFVLVFVVTRPVSSILVATCLFLLVALRVLGSLLFSLFPFFLLQHVSVSHPFYPFCDCLPFFYFIFHSCRNKFCT</sequence>
<reference evidence="2" key="1">
    <citation type="journal article" date="2018" name="PLoS Negl. Trop. Dis.">
        <title>Sialome diversity of ticks revealed by RNAseq of single tick salivary glands.</title>
        <authorList>
            <person name="Perner J."/>
            <person name="Kropackova S."/>
            <person name="Kopacek P."/>
            <person name="Ribeiro J.M."/>
        </authorList>
    </citation>
    <scope>NUCLEOTIDE SEQUENCE</scope>
    <source>
        <strain evidence="2">Siblings of single egg batch collected in Ceske Budejovice</strain>
        <tissue evidence="2">Salivary glands</tissue>
    </source>
</reference>
<dbReference type="AlphaFoldDB" id="A0A147BJ53"/>
<organism evidence="2">
    <name type="scientific">Ixodes ricinus</name>
    <name type="common">Common tick</name>
    <name type="synonym">Acarus ricinus</name>
    <dbReference type="NCBI Taxonomy" id="34613"/>
    <lineage>
        <taxon>Eukaryota</taxon>
        <taxon>Metazoa</taxon>
        <taxon>Ecdysozoa</taxon>
        <taxon>Arthropoda</taxon>
        <taxon>Chelicerata</taxon>
        <taxon>Arachnida</taxon>
        <taxon>Acari</taxon>
        <taxon>Parasitiformes</taxon>
        <taxon>Ixodida</taxon>
        <taxon>Ixodoidea</taxon>
        <taxon>Ixodidae</taxon>
        <taxon>Ixodinae</taxon>
        <taxon>Ixodes</taxon>
    </lineage>
</organism>
<keyword evidence="1" id="KW-1133">Transmembrane helix</keyword>
<accession>A0A147BJ53</accession>
<keyword evidence="1" id="KW-0472">Membrane</keyword>
<dbReference type="EMBL" id="GEGO01004608">
    <property type="protein sequence ID" value="JAR90796.1"/>
    <property type="molecule type" value="Transcribed_RNA"/>
</dbReference>
<feature type="transmembrane region" description="Helical" evidence="1">
    <location>
        <begin position="34"/>
        <end position="61"/>
    </location>
</feature>